<dbReference type="PANTHER" id="PTHR40031">
    <property type="entry name" value="HYPOTHETICAL MEMBRANE SPANNING PROTEIN"/>
    <property type="match status" value="1"/>
</dbReference>
<proteinExistence type="predicted"/>
<dbReference type="AlphaFoldDB" id="A0A1M6MDV6"/>
<evidence type="ECO:0000313" key="3">
    <source>
        <dbReference type="Proteomes" id="UP000184465"/>
    </source>
</evidence>
<feature type="transmembrane region" description="Helical" evidence="1">
    <location>
        <begin position="150"/>
        <end position="170"/>
    </location>
</feature>
<dbReference type="OrthoDB" id="245523at2"/>
<name>A0A1M6MDV6_PARC5</name>
<protein>
    <submittedName>
        <fullName evidence="2">Inner membrane protein</fullName>
    </submittedName>
</protein>
<keyword evidence="1" id="KW-0472">Membrane</keyword>
<gene>
    <name evidence="2" type="ORF">SAMN02745912_01188</name>
</gene>
<feature type="transmembrane region" description="Helical" evidence="1">
    <location>
        <begin position="127"/>
        <end position="144"/>
    </location>
</feature>
<feature type="transmembrane region" description="Helical" evidence="1">
    <location>
        <begin position="59"/>
        <end position="82"/>
    </location>
</feature>
<organism evidence="2 3">
    <name type="scientific">Paramaledivibacter caminithermalis (strain DSM 15212 / CIP 107654 / DViRD3)</name>
    <name type="common">Clostridium caminithermale</name>
    <dbReference type="NCBI Taxonomy" id="1121301"/>
    <lineage>
        <taxon>Bacteria</taxon>
        <taxon>Bacillati</taxon>
        <taxon>Bacillota</taxon>
        <taxon>Clostridia</taxon>
        <taxon>Peptostreptococcales</taxon>
        <taxon>Caminicellaceae</taxon>
        <taxon>Paramaledivibacter</taxon>
    </lineage>
</organism>
<keyword evidence="1" id="KW-1133">Transmembrane helix</keyword>
<dbReference type="RefSeq" id="WP_073147916.1">
    <property type="nucleotide sequence ID" value="NZ_FRAG01000010.1"/>
</dbReference>
<dbReference type="Proteomes" id="UP000184465">
    <property type="component" value="Unassembled WGS sequence"/>
</dbReference>
<dbReference type="STRING" id="1121301.SAMN02745912_01188"/>
<reference evidence="2 3" key="1">
    <citation type="submission" date="2016-11" db="EMBL/GenBank/DDBJ databases">
        <authorList>
            <person name="Jaros S."/>
            <person name="Januszkiewicz K."/>
            <person name="Wedrychowicz H."/>
        </authorList>
    </citation>
    <scope>NUCLEOTIDE SEQUENCE [LARGE SCALE GENOMIC DNA]</scope>
    <source>
        <strain evidence="2 3">DSM 15212</strain>
    </source>
</reference>
<dbReference type="EMBL" id="FRAG01000010">
    <property type="protein sequence ID" value="SHJ81644.1"/>
    <property type="molecule type" value="Genomic_DNA"/>
</dbReference>
<dbReference type="InterPro" id="IPR007404">
    <property type="entry name" value="YdjM-like"/>
</dbReference>
<sequence length="318" mass="36407">MDPITHGVIGLAISAFNGEPVSLMNPVSIGCAIGAMAPDIDVVVRLFKDDFHYLKHHRGLSHSIPSLLVLAGIITLGVGRVFADTNYLSIFIWTFLGAFSHTFFDILNSYGAKLLAPFTHKKLKASLLMLYDPVITILCLMLIFKRSISNTFLISVSVTFIIYIAFRYGMRKRAERIAYKHYNNGYKLIKVNVLPALMAFHKWDFVVDTNSHNIVGQVNIINKKIIVREKFKKPKDEIVELFNNTNVGKYFNDFSPTLHIDYSEEMGNLVLKIIDLRYYLKDNFMHHATVVFDEQRNIIESFFQPYDINKYIPVAEDI</sequence>
<evidence type="ECO:0000313" key="2">
    <source>
        <dbReference type="EMBL" id="SHJ81644.1"/>
    </source>
</evidence>
<evidence type="ECO:0000256" key="1">
    <source>
        <dbReference type="SAM" id="Phobius"/>
    </source>
</evidence>
<keyword evidence="3" id="KW-1185">Reference proteome</keyword>
<dbReference type="PANTHER" id="PTHR40031:SF1">
    <property type="entry name" value="MEMBRANE-BOUND METAL-DEPENDENT HYDROLASE"/>
    <property type="match status" value="1"/>
</dbReference>
<accession>A0A1M6MDV6</accession>
<feature type="transmembrane region" description="Helical" evidence="1">
    <location>
        <begin position="88"/>
        <end position="107"/>
    </location>
</feature>
<dbReference type="InterPro" id="IPR053170">
    <property type="entry name" value="Transcription_regulator"/>
</dbReference>
<dbReference type="Pfam" id="PF04307">
    <property type="entry name" value="YdjM"/>
    <property type="match status" value="1"/>
</dbReference>
<keyword evidence="1" id="KW-0812">Transmembrane</keyword>